<feature type="domain" description="HTH araC/xylS-type" evidence="5">
    <location>
        <begin position="463"/>
        <end position="561"/>
    </location>
</feature>
<dbReference type="Gene3D" id="1.10.10.60">
    <property type="entry name" value="Homeodomain-like"/>
    <property type="match status" value="2"/>
</dbReference>
<dbReference type="GO" id="GO:0000160">
    <property type="term" value="P:phosphorelay signal transduction system"/>
    <property type="evidence" value="ECO:0007669"/>
    <property type="project" value="InterPro"/>
</dbReference>
<accession>A0A919YQK3</accession>
<name>A0A919YQK3_9BACL</name>
<dbReference type="InterPro" id="IPR011006">
    <property type="entry name" value="CheY-like_superfamily"/>
</dbReference>
<dbReference type="Gene3D" id="3.40.50.2300">
    <property type="match status" value="1"/>
</dbReference>
<dbReference type="Proteomes" id="UP000683139">
    <property type="component" value="Unassembled WGS sequence"/>
</dbReference>
<dbReference type="SUPFAM" id="SSF52172">
    <property type="entry name" value="CheY-like"/>
    <property type="match status" value="1"/>
</dbReference>
<evidence type="ECO:0000259" key="5">
    <source>
        <dbReference type="PROSITE" id="PS01124"/>
    </source>
</evidence>
<evidence type="ECO:0000256" key="2">
    <source>
        <dbReference type="ARBA" id="ARBA00023125"/>
    </source>
</evidence>
<proteinExistence type="predicted"/>
<evidence type="ECO:0000256" key="1">
    <source>
        <dbReference type="ARBA" id="ARBA00023015"/>
    </source>
</evidence>
<evidence type="ECO:0000256" key="4">
    <source>
        <dbReference type="PROSITE-ProRule" id="PRU00169"/>
    </source>
</evidence>
<dbReference type="Pfam" id="PF12833">
    <property type="entry name" value="HTH_18"/>
    <property type="match status" value="1"/>
</dbReference>
<dbReference type="PROSITE" id="PS01124">
    <property type="entry name" value="HTH_ARAC_FAMILY_2"/>
    <property type="match status" value="1"/>
</dbReference>
<evidence type="ECO:0000313" key="7">
    <source>
        <dbReference type="EMBL" id="GIP17472.1"/>
    </source>
</evidence>
<evidence type="ECO:0000259" key="6">
    <source>
        <dbReference type="PROSITE" id="PS50110"/>
    </source>
</evidence>
<dbReference type="PANTHER" id="PTHR43280">
    <property type="entry name" value="ARAC-FAMILY TRANSCRIPTIONAL REGULATOR"/>
    <property type="match status" value="1"/>
</dbReference>
<dbReference type="SUPFAM" id="SSF46689">
    <property type="entry name" value="Homeodomain-like"/>
    <property type="match status" value="2"/>
</dbReference>
<evidence type="ECO:0008006" key="9">
    <source>
        <dbReference type="Google" id="ProtNLM"/>
    </source>
</evidence>
<dbReference type="RefSeq" id="WP_213516811.1">
    <property type="nucleotide sequence ID" value="NZ_BOSE01000005.1"/>
</dbReference>
<feature type="domain" description="Response regulatory" evidence="6">
    <location>
        <begin position="49"/>
        <end position="165"/>
    </location>
</feature>
<keyword evidence="1" id="KW-0805">Transcription regulation</keyword>
<dbReference type="AlphaFoldDB" id="A0A919YQK3"/>
<dbReference type="SMART" id="SM00448">
    <property type="entry name" value="REC"/>
    <property type="match status" value="1"/>
</dbReference>
<dbReference type="PANTHER" id="PTHR43280:SF10">
    <property type="entry name" value="REGULATORY PROTEIN POCR"/>
    <property type="match status" value="1"/>
</dbReference>
<organism evidence="7 8">
    <name type="scientific">Paenibacillus montaniterrae</name>
    <dbReference type="NCBI Taxonomy" id="429341"/>
    <lineage>
        <taxon>Bacteria</taxon>
        <taxon>Bacillati</taxon>
        <taxon>Bacillota</taxon>
        <taxon>Bacilli</taxon>
        <taxon>Bacillales</taxon>
        <taxon>Paenibacillaceae</taxon>
        <taxon>Paenibacillus</taxon>
    </lineage>
</organism>
<dbReference type="InterPro" id="IPR018062">
    <property type="entry name" value="HTH_AraC-typ_CS"/>
</dbReference>
<dbReference type="EMBL" id="BOSE01000005">
    <property type="protein sequence ID" value="GIP17472.1"/>
    <property type="molecule type" value="Genomic_DNA"/>
</dbReference>
<dbReference type="GO" id="GO:0043565">
    <property type="term" value="F:sequence-specific DNA binding"/>
    <property type="evidence" value="ECO:0007669"/>
    <property type="project" value="InterPro"/>
</dbReference>
<gene>
    <name evidence="7" type="ORF">J40TS1_31140</name>
</gene>
<dbReference type="PROSITE" id="PS50110">
    <property type="entry name" value="RESPONSE_REGULATORY"/>
    <property type="match status" value="1"/>
</dbReference>
<protein>
    <recommendedName>
        <fullName evidence="9">DNA-binding response regulator</fullName>
    </recommendedName>
</protein>
<dbReference type="InterPro" id="IPR009057">
    <property type="entry name" value="Homeodomain-like_sf"/>
</dbReference>
<comment type="caution">
    <text evidence="7">The sequence shown here is derived from an EMBL/GenBank/DDBJ whole genome shotgun (WGS) entry which is preliminary data.</text>
</comment>
<dbReference type="Pfam" id="PF00072">
    <property type="entry name" value="Response_reg"/>
    <property type="match status" value="1"/>
</dbReference>
<dbReference type="InterPro" id="IPR018060">
    <property type="entry name" value="HTH_AraC"/>
</dbReference>
<dbReference type="SMART" id="SM00342">
    <property type="entry name" value="HTH_ARAC"/>
    <property type="match status" value="1"/>
</dbReference>
<dbReference type="CDD" id="cd17536">
    <property type="entry name" value="REC_YesN-like"/>
    <property type="match status" value="1"/>
</dbReference>
<reference evidence="7" key="1">
    <citation type="submission" date="2021-03" db="EMBL/GenBank/DDBJ databases">
        <title>Antimicrobial resistance genes in bacteria isolated from Japanese honey, and their potential for conferring macrolide and lincosamide resistance in the American foulbrood pathogen Paenibacillus larvae.</title>
        <authorList>
            <person name="Okamoto M."/>
            <person name="Kumagai M."/>
            <person name="Kanamori H."/>
            <person name="Takamatsu D."/>
        </authorList>
    </citation>
    <scope>NUCLEOTIDE SEQUENCE</scope>
    <source>
        <strain evidence="7">J40TS1</strain>
    </source>
</reference>
<dbReference type="GO" id="GO:0003700">
    <property type="term" value="F:DNA-binding transcription factor activity"/>
    <property type="evidence" value="ECO:0007669"/>
    <property type="project" value="InterPro"/>
</dbReference>
<evidence type="ECO:0000313" key="8">
    <source>
        <dbReference type="Proteomes" id="UP000683139"/>
    </source>
</evidence>
<sequence length="562" mass="64302">MNVELLYADEDASSGEIPVSWARQGRCEGSAVDDMSTRGGVLMTKDALKVLVVDDEAPLREELRSFDWSVYGFKYVGEADNGLEALAFCRRHRPDIVITDITMPVMDGIKFMREMRQELPDTQIILLTCHSDFTYARESIGYGAIDYLLKVTLTPSELVRALDKARQALQKNGMRRRDVIEEKRWERARQLSMLLSGKKIGDEPTVASLAVYKFLTREMGCKLPLQFAALHVDAKADVRMLAKRALERQLGSLEEQMSFMYLPALEGVYLVFADNTGSLKSSITSEKLASIVEQLRGLLEEQAGLLQDELAICGVIGSSVAAPDQVESAMAAVMREQPLRFYDRTQLVWGVQDEPTQWPDEHQKAEFCELLAAHINPMNGGTAQLRGSLVSWAFQHRLHPDAFKELVNEWRREWLKDKREWHEFSQMSKAVMNADTAEELVALLIHEMEFVRNNERKPRREIDDAMRYIKSNLEKPLTLSVVAEQVGLSAHYLCRLFPEERGISFQEYIKQQRMEMAARLLRTTSLRIYEIACQVGVPSYRYFSSVFREYAGLSPTEYRRQR</sequence>
<keyword evidence="8" id="KW-1185">Reference proteome</keyword>
<keyword evidence="2" id="KW-0238">DNA-binding</keyword>
<keyword evidence="4" id="KW-0597">Phosphoprotein</keyword>
<feature type="modified residue" description="4-aspartylphosphate" evidence="4">
    <location>
        <position position="100"/>
    </location>
</feature>
<dbReference type="InterPro" id="IPR001789">
    <property type="entry name" value="Sig_transdc_resp-reg_receiver"/>
</dbReference>
<dbReference type="PROSITE" id="PS00041">
    <property type="entry name" value="HTH_ARAC_FAMILY_1"/>
    <property type="match status" value="1"/>
</dbReference>
<evidence type="ECO:0000256" key="3">
    <source>
        <dbReference type="ARBA" id="ARBA00023163"/>
    </source>
</evidence>
<keyword evidence="3" id="KW-0804">Transcription</keyword>